<dbReference type="InterPro" id="IPR009100">
    <property type="entry name" value="AcylCoA_DH/oxidase_NM_dom_sf"/>
</dbReference>
<organism evidence="4 5">
    <name type="scientific">Cladobotryum mycophilum</name>
    <dbReference type="NCBI Taxonomy" id="491253"/>
    <lineage>
        <taxon>Eukaryota</taxon>
        <taxon>Fungi</taxon>
        <taxon>Dikarya</taxon>
        <taxon>Ascomycota</taxon>
        <taxon>Pezizomycotina</taxon>
        <taxon>Sordariomycetes</taxon>
        <taxon>Hypocreomycetidae</taxon>
        <taxon>Hypocreales</taxon>
        <taxon>Hypocreaceae</taxon>
        <taxon>Cladobotryum</taxon>
    </lineage>
</organism>
<sequence length="620" mass="69011">MALTTQLLELPLWAAEAYAESGTPAQRIGTSYERAQSLAKHIGMTVKDITQLTDKFWDFHTDYVVTRDTAVTTILTIHWNLCMGTIASYAENRPELHNVLAELERFESVGEFMLTEVGHGLDARNIETTATRNQDGSFVLHTPNTAAAKIMPPTTPHARMPRLAVVFAQLIVDEERRGVRPFIVRINDAKVMAPGVTSRLLPARPGAKMLDHAVTTFDNVRLDSWALLGEVETPDNLRKDFFRHIHRVTVGTLSLSLCNIPVGRLCGYILGRYSQKRRIAGAGATPDERVPIITFATQHTPILTMLATDNILEAFSKEIIQTFIETKEPQMRSALATIFKQTATYSTQSLCNEMIDRCGWQGLYTHNQMMELISSLRGNSIAEGDSLVLCIRLVSELFLGRYEIPKAKNPTSLLAEHEMGVWTEAAEMAMSIMTTTGSNRNDEFNAFLLPRVRKLVQATGHRMAYEAASTSDKVTPEMLRLYETTCILEDPSWYVENKSMKSGDLYKLHAEAVRALLPSLDKMLEDSAAAPWATAPILDEGRWLEFIDRLPAFSSSSSSSNSGSDADSVTTKQGTQISHSKDSKDVEPKVQERLSDESVAEKKSLGKKLKSRKDKPCVIL</sequence>
<accession>A0ABR0SQ85</accession>
<gene>
    <name evidence="4" type="ORF">PT974_04807</name>
</gene>
<proteinExistence type="predicted"/>
<comment type="caution">
    <text evidence="4">The sequence shown here is derived from an EMBL/GenBank/DDBJ whole genome shotgun (WGS) entry which is preliminary data.</text>
</comment>
<dbReference type="Gene3D" id="2.40.110.10">
    <property type="entry name" value="Butyryl-CoA Dehydrogenase, subunit A, domain 2"/>
    <property type="match status" value="1"/>
</dbReference>
<dbReference type="SUPFAM" id="SSF47203">
    <property type="entry name" value="Acyl-CoA dehydrogenase C-terminal domain-like"/>
    <property type="match status" value="1"/>
</dbReference>
<evidence type="ECO:0000256" key="2">
    <source>
        <dbReference type="SAM" id="SignalP"/>
    </source>
</evidence>
<dbReference type="PANTHER" id="PTHR10909:SF382">
    <property type="entry name" value="ACYL-COENZYME A OXIDASE"/>
    <property type="match status" value="1"/>
</dbReference>
<feature type="chain" id="PRO_5046105264" evidence="2">
    <location>
        <begin position="20"/>
        <end position="620"/>
    </location>
</feature>
<dbReference type="EMBL" id="JAVFKD010000010">
    <property type="protein sequence ID" value="KAK5994333.1"/>
    <property type="molecule type" value="Genomic_DNA"/>
</dbReference>
<protein>
    <submittedName>
        <fullName evidence="4">Peroxisomal acyl-coenzyme A oxidase 3-like protein</fullName>
    </submittedName>
</protein>
<dbReference type="PANTHER" id="PTHR10909">
    <property type="entry name" value="ELECTRON TRANSPORT OXIDOREDUCTASE"/>
    <property type="match status" value="1"/>
</dbReference>
<feature type="compositionally biased region" description="Low complexity" evidence="1">
    <location>
        <begin position="554"/>
        <end position="568"/>
    </location>
</feature>
<evidence type="ECO:0000313" key="4">
    <source>
        <dbReference type="EMBL" id="KAK5994333.1"/>
    </source>
</evidence>
<dbReference type="InterPro" id="IPR012258">
    <property type="entry name" value="Acyl-CoA_oxidase"/>
</dbReference>
<dbReference type="Gene3D" id="1.20.140.10">
    <property type="entry name" value="Butyryl-CoA Dehydrogenase, subunit A, domain 3"/>
    <property type="match status" value="1"/>
</dbReference>
<dbReference type="Pfam" id="PF22924">
    <property type="entry name" value="ACOX_C_alpha1"/>
    <property type="match status" value="1"/>
</dbReference>
<dbReference type="InterPro" id="IPR055060">
    <property type="entry name" value="ACOX_C_alpha1"/>
</dbReference>
<feature type="domain" description="Acyl-CoA oxidase C-alpha1" evidence="3">
    <location>
        <begin position="271"/>
        <end position="394"/>
    </location>
</feature>
<reference evidence="4 5" key="1">
    <citation type="submission" date="2024-01" db="EMBL/GenBank/DDBJ databases">
        <title>Complete genome of Cladobotryum mycophilum ATHUM6906.</title>
        <authorList>
            <person name="Christinaki A.C."/>
            <person name="Myridakis A.I."/>
            <person name="Kouvelis V.N."/>
        </authorList>
    </citation>
    <scope>NUCLEOTIDE SEQUENCE [LARGE SCALE GENOMIC DNA]</scope>
    <source>
        <strain evidence="4 5">ATHUM6906</strain>
    </source>
</reference>
<evidence type="ECO:0000313" key="5">
    <source>
        <dbReference type="Proteomes" id="UP001338125"/>
    </source>
</evidence>
<evidence type="ECO:0000256" key="1">
    <source>
        <dbReference type="SAM" id="MobiDB-lite"/>
    </source>
</evidence>
<dbReference type="InterPro" id="IPR036250">
    <property type="entry name" value="AcylCo_DH-like_C"/>
</dbReference>
<feature type="signal peptide" evidence="2">
    <location>
        <begin position="1"/>
        <end position="19"/>
    </location>
</feature>
<dbReference type="InterPro" id="IPR046373">
    <property type="entry name" value="Acyl-CoA_Oxase/DH_mid-dom_sf"/>
</dbReference>
<name>A0ABR0SQ85_9HYPO</name>
<evidence type="ECO:0000259" key="3">
    <source>
        <dbReference type="Pfam" id="PF22924"/>
    </source>
</evidence>
<dbReference type="SUPFAM" id="SSF56645">
    <property type="entry name" value="Acyl-CoA dehydrogenase NM domain-like"/>
    <property type="match status" value="1"/>
</dbReference>
<feature type="compositionally biased region" description="Polar residues" evidence="1">
    <location>
        <begin position="569"/>
        <end position="578"/>
    </location>
</feature>
<feature type="compositionally biased region" description="Basic and acidic residues" evidence="1">
    <location>
        <begin position="579"/>
        <end position="604"/>
    </location>
</feature>
<feature type="region of interest" description="Disordered" evidence="1">
    <location>
        <begin position="554"/>
        <end position="620"/>
    </location>
</feature>
<keyword evidence="2" id="KW-0732">Signal</keyword>
<keyword evidence="5" id="KW-1185">Reference proteome</keyword>
<dbReference type="Proteomes" id="UP001338125">
    <property type="component" value="Unassembled WGS sequence"/>
</dbReference>